<dbReference type="InterPro" id="IPR036116">
    <property type="entry name" value="FN3_sf"/>
</dbReference>
<organism evidence="1">
    <name type="scientific">marine sediment metagenome</name>
    <dbReference type="NCBI Taxonomy" id="412755"/>
    <lineage>
        <taxon>unclassified sequences</taxon>
        <taxon>metagenomes</taxon>
        <taxon>ecological metagenomes</taxon>
    </lineage>
</organism>
<sequence length="317" mass="34433">MAVEDFTTYTKVDPSGWITVSSSRITATNLNRNADAYVYKDKGVDYFAGNFTHELTLRATANVNFSVVMMWSLTNDLDDFKGLDDNNKDSLHLKLDHQGGVNQAKLVLRELDGGTLYSSSALTIQHDTDYYLTIVRDESVGTYGTLYCRVYFDAARTNLFATLTRTLQSSKKDFRYVLLSQSTNSGHSIYAISGYIENLEQWNQLFVAPTITTQAVSDIAETTATGNGNITDLGSPNPTAHGVCWNTVGSPTIANDKTDEGAAGATGAFTSGMTNLDPGTLYYVRAYATNSSGTSYGSEVMFTTLSVAAGYSQAHII</sequence>
<protein>
    <recommendedName>
        <fullName evidence="2">Fibronectin type-III domain-containing protein</fullName>
    </recommendedName>
</protein>
<evidence type="ECO:0000313" key="1">
    <source>
        <dbReference type="EMBL" id="KKN01402.1"/>
    </source>
</evidence>
<dbReference type="SUPFAM" id="SSF49265">
    <property type="entry name" value="Fibronectin type III"/>
    <property type="match status" value="1"/>
</dbReference>
<evidence type="ECO:0008006" key="2">
    <source>
        <dbReference type="Google" id="ProtNLM"/>
    </source>
</evidence>
<gene>
    <name evidence="1" type="ORF">LCGC14_1128160</name>
</gene>
<comment type="caution">
    <text evidence="1">The sequence shown here is derived from an EMBL/GenBank/DDBJ whole genome shotgun (WGS) entry which is preliminary data.</text>
</comment>
<dbReference type="AlphaFoldDB" id="A0A0F9MPR8"/>
<dbReference type="EMBL" id="LAZR01005266">
    <property type="protein sequence ID" value="KKN01402.1"/>
    <property type="molecule type" value="Genomic_DNA"/>
</dbReference>
<proteinExistence type="predicted"/>
<name>A0A0F9MPR8_9ZZZZ</name>
<reference evidence="1" key="1">
    <citation type="journal article" date="2015" name="Nature">
        <title>Complex archaea that bridge the gap between prokaryotes and eukaryotes.</title>
        <authorList>
            <person name="Spang A."/>
            <person name="Saw J.H."/>
            <person name="Jorgensen S.L."/>
            <person name="Zaremba-Niedzwiedzka K."/>
            <person name="Martijn J."/>
            <person name="Lind A.E."/>
            <person name="van Eijk R."/>
            <person name="Schleper C."/>
            <person name="Guy L."/>
            <person name="Ettema T.J."/>
        </authorList>
    </citation>
    <scope>NUCLEOTIDE SEQUENCE</scope>
</reference>
<accession>A0A0F9MPR8</accession>